<gene>
    <name evidence="3" type="ORF">ATJ93_0806</name>
</gene>
<dbReference type="OrthoDB" id="214923at2157"/>
<keyword evidence="2" id="KW-0812">Transmembrane</keyword>
<feature type="region of interest" description="Disordered" evidence="1">
    <location>
        <begin position="69"/>
        <end position="161"/>
    </location>
</feature>
<comment type="caution">
    <text evidence="3">The sequence shown here is derived from an EMBL/GenBank/DDBJ whole genome shotgun (WGS) entry which is preliminary data.</text>
</comment>
<dbReference type="Proteomes" id="UP000283805">
    <property type="component" value="Unassembled WGS sequence"/>
</dbReference>
<feature type="transmembrane region" description="Helical" evidence="2">
    <location>
        <begin position="51"/>
        <end position="70"/>
    </location>
</feature>
<accession>A0A419WQV6</accession>
<feature type="transmembrane region" description="Helical" evidence="2">
    <location>
        <begin position="26"/>
        <end position="45"/>
    </location>
</feature>
<organism evidence="3 4">
    <name type="scientific">Halopiger aswanensis</name>
    <dbReference type="NCBI Taxonomy" id="148449"/>
    <lineage>
        <taxon>Archaea</taxon>
        <taxon>Methanobacteriati</taxon>
        <taxon>Methanobacteriota</taxon>
        <taxon>Stenosarchaea group</taxon>
        <taxon>Halobacteria</taxon>
        <taxon>Halobacteriales</taxon>
        <taxon>Natrialbaceae</taxon>
        <taxon>Halopiger</taxon>
    </lineage>
</organism>
<dbReference type="EMBL" id="RAPO01000001">
    <property type="protein sequence ID" value="RKD97814.1"/>
    <property type="molecule type" value="Genomic_DNA"/>
</dbReference>
<evidence type="ECO:0000313" key="3">
    <source>
        <dbReference type="EMBL" id="RKD97814.1"/>
    </source>
</evidence>
<keyword evidence="4" id="KW-1185">Reference proteome</keyword>
<evidence type="ECO:0000313" key="4">
    <source>
        <dbReference type="Proteomes" id="UP000283805"/>
    </source>
</evidence>
<dbReference type="RefSeq" id="WP_120243306.1">
    <property type="nucleotide sequence ID" value="NZ_RAPO01000001.1"/>
</dbReference>
<keyword evidence="2" id="KW-1133">Transmembrane helix</keyword>
<feature type="compositionally biased region" description="Acidic residues" evidence="1">
    <location>
        <begin position="131"/>
        <end position="161"/>
    </location>
</feature>
<protein>
    <submittedName>
        <fullName evidence="3">Uncharacterized protein</fullName>
    </submittedName>
</protein>
<reference evidence="3 4" key="1">
    <citation type="submission" date="2018-09" db="EMBL/GenBank/DDBJ databases">
        <title>Genomic Encyclopedia of Archaeal and Bacterial Type Strains, Phase II (KMG-II): from individual species to whole genera.</title>
        <authorList>
            <person name="Goeker M."/>
        </authorList>
    </citation>
    <scope>NUCLEOTIDE SEQUENCE [LARGE SCALE GENOMIC DNA]</scope>
    <source>
        <strain evidence="3 4">DSM 13151</strain>
    </source>
</reference>
<keyword evidence="2" id="KW-0472">Membrane</keyword>
<evidence type="ECO:0000256" key="2">
    <source>
        <dbReference type="SAM" id="Phobius"/>
    </source>
</evidence>
<name>A0A419WQV6_9EURY</name>
<sequence>MVLVSSTVLVTVPRRLRRFWSFYRRYTATAIHTAATAALAIFGILVFVDPWFAALAIGSYLVPPVFLYTIGAEPPSPGDDVSSTERSEADAAVPDRTRSADPIASTPETGRSRGGTDTDTDTDSDGGNGDTDSDSDSDDGDTDTDSDSDDGDTDSDSDSDS</sequence>
<proteinExistence type="predicted"/>
<dbReference type="AlphaFoldDB" id="A0A419WQV6"/>
<feature type="compositionally biased region" description="Basic and acidic residues" evidence="1">
    <location>
        <begin position="83"/>
        <end position="99"/>
    </location>
</feature>
<evidence type="ECO:0000256" key="1">
    <source>
        <dbReference type="SAM" id="MobiDB-lite"/>
    </source>
</evidence>